<proteinExistence type="predicted"/>
<dbReference type="Gene3D" id="3.40.50.11550">
    <property type="match status" value="1"/>
</dbReference>
<feature type="domain" description="Haem-binding uptake Tiki superfamily ChaN" evidence="1">
    <location>
        <begin position="228"/>
        <end position="293"/>
    </location>
</feature>
<dbReference type="Pfam" id="PF04187">
    <property type="entry name" value="Cofac_haem_bdg"/>
    <property type="match status" value="1"/>
</dbReference>
<reference evidence="2" key="1">
    <citation type="submission" date="2018-02" db="EMBL/GenBank/DDBJ databases">
        <authorList>
            <person name="Cohen D.B."/>
            <person name="Kent A.D."/>
        </authorList>
    </citation>
    <scope>NUCLEOTIDE SEQUENCE</scope>
</reference>
<dbReference type="EMBL" id="OIVN01002757">
    <property type="protein sequence ID" value="SPD06185.1"/>
    <property type="molecule type" value="Genomic_DNA"/>
</dbReference>
<protein>
    <recommendedName>
        <fullName evidence="1">Haem-binding uptake Tiki superfamily ChaN domain-containing protein</fullName>
    </recommendedName>
</protein>
<gene>
    <name evidence="2" type="ORF">FSB_LOCUS34067</name>
</gene>
<name>A0A2N9H2U3_FAGSY</name>
<dbReference type="InterPro" id="IPR007314">
    <property type="entry name" value="Cofac_haem-bd_dom"/>
</dbReference>
<organism evidence="2">
    <name type="scientific">Fagus sylvatica</name>
    <name type="common">Beechnut</name>
    <dbReference type="NCBI Taxonomy" id="28930"/>
    <lineage>
        <taxon>Eukaryota</taxon>
        <taxon>Viridiplantae</taxon>
        <taxon>Streptophyta</taxon>
        <taxon>Embryophyta</taxon>
        <taxon>Tracheophyta</taxon>
        <taxon>Spermatophyta</taxon>
        <taxon>Magnoliopsida</taxon>
        <taxon>eudicotyledons</taxon>
        <taxon>Gunneridae</taxon>
        <taxon>Pentapetalae</taxon>
        <taxon>rosids</taxon>
        <taxon>fabids</taxon>
        <taxon>Fagales</taxon>
        <taxon>Fagaceae</taxon>
        <taxon>Fagus</taxon>
    </lineage>
</organism>
<dbReference type="SUPFAM" id="SSF159501">
    <property type="entry name" value="EreA/ChaN-like"/>
    <property type="match status" value="1"/>
</dbReference>
<sequence>MGSTSGYDITHLITVVLERPTSYHSWSHNMIVFLKGRKLWRYVIGAIPKPVPKPPITNSSDSDDDSPSDIVIPVDDFEEQLTVVDPPLKYAEDIELFAKYKDRRRFTQFMMGLCEDFEPTQVALLSHSPLPSLDAAVKELISEGNRRPQHHLPFSDAFLATPPGACALQSVVARAKENPTEIKSPKKSKSPMERVEVVEEEKDVIVSRIYDATVIGEPMVVGKDKLKVWEKLTNARIVYLGEAERVPIRDNKELELEIVKNLRKRCVESDRPISLALEAFPYDLQEQLNQYMDFKFC</sequence>
<evidence type="ECO:0000313" key="2">
    <source>
        <dbReference type="EMBL" id="SPD06185.1"/>
    </source>
</evidence>
<accession>A0A2N9H2U3</accession>
<evidence type="ECO:0000259" key="1">
    <source>
        <dbReference type="Pfam" id="PF04187"/>
    </source>
</evidence>
<dbReference type="AlphaFoldDB" id="A0A2N9H2U3"/>